<reference evidence="6 7" key="1">
    <citation type="journal article" date="2016" name="Sci. Rep.">
        <title>Draft genome sequencing and secretome analysis of fungal phytopathogen Ascochyta rabiei provides insight into the necrotrophic effector repertoire.</title>
        <authorList>
            <person name="Verma S."/>
            <person name="Gazara R.K."/>
            <person name="Nizam S."/>
            <person name="Parween S."/>
            <person name="Chattopadhyay D."/>
            <person name="Verma P.K."/>
        </authorList>
    </citation>
    <scope>NUCLEOTIDE SEQUENCE [LARGE SCALE GENOMIC DNA]</scope>
    <source>
        <strain evidence="6 7">ArDII</strain>
    </source>
</reference>
<dbReference type="AlphaFoldDB" id="A0A163CFW7"/>
<evidence type="ECO:0000256" key="2">
    <source>
        <dbReference type="ARBA" id="ARBA00022723"/>
    </source>
</evidence>
<evidence type="ECO:0000256" key="5">
    <source>
        <dbReference type="RuleBase" id="RU000461"/>
    </source>
</evidence>
<evidence type="ECO:0000313" key="6">
    <source>
        <dbReference type="EMBL" id="KZM22433.1"/>
    </source>
</evidence>
<evidence type="ECO:0000313" key="7">
    <source>
        <dbReference type="Proteomes" id="UP000076837"/>
    </source>
</evidence>
<keyword evidence="5" id="KW-0503">Monooxygenase</keyword>
<dbReference type="InterPro" id="IPR050121">
    <property type="entry name" value="Cytochrome_P450_monoxygenase"/>
</dbReference>
<keyword evidence="5" id="KW-0560">Oxidoreductase</keyword>
<keyword evidence="4 5" id="KW-0349">Heme</keyword>
<keyword evidence="7" id="KW-1185">Reference proteome</keyword>
<dbReference type="InterPro" id="IPR017972">
    <property type="entry name" value="Cyt_P450_CS"/>
</dbReference>
<gene>
    <name evidence="6" type="ORF">ST47_g6464</name>
</gene>
<dbReference type="CDD" id="cd11060">
    <property type="entry name" value="CYP57A1-like"/>
    <property type="match status" value="1"/>
</dbReference>
<sequence length="519" mass="58336">MLHLLPSGLLGFGQGAAFLGICLTSYWIIPFLHGLTISSTRNVPGPFLARFTRWYEYFALLRGKSHVEYMQLHDKFGAVLRIGPNRYSFSDPSDVKIIYELGSKFTKTEYYHPLLAPNPDDQNIFAIRDPAFHKMRRRKIANLYSMSTIVSYEGAVDRMNKICMDKLKKYAIEDRELSLPDFLQWYAFDVIGDITVGSDIHAAYLQDLPDQFNESFRMMENEGDVTGMISGVHMANNYLAHAGIIPDVHPWVMRLQSLIGNKGAAMFLDFTFRQINKYRASNTKDTVTVGSDSFLGKLIYLQKEGKVSMSNILDACGSNIGAGSDTTAIGLSSIIYYLYNNADVLAKLREEIDKMAQQGLISDPITFQEAQSMPYLQAVIKESLRLHPAVGTILPRKVPEGGATLAGTFFPEGTDVGANAWVLHYSKDIYGDDAASYKPERWLEPKGTNDLRETMMFAFGAGSRACIGKNISLLEMTKLLPQIVRKFDFVFDNSSPPETYCAWFVYLKYNVQVKVRAIS</sequence>
<dbReference type="GO" id="GO:0004497">
    <property type="term" value="F:monooxygenase activity"/>
    <property type="evidence" value="ECO:0007669"/>
    <property type="project" value="UniProtKB-KW"/>
</dbReference>
<dbReference type="SUPFAM" id="SSF48264">
    <property type="entry name" value="Cytochrome P450"/>
    <property type="match status" value="1"/>
</dbReference>
<dbReference type="Proteomes" id="UP000076837">
    <property type="component" value="Unassembled WGS sequence"/>
</dbReference>
<dbReference type="OrthoDB" id="3934656at2759"/>
<dbReference type="GO" id="GO:0005506">
    <property type="term" value="F:iron ion binding"/>
    <property type="evidence" value="ECO:0007669"/>
    <property type="project" value="InterPro"/>
</dbReference>
<dbReference type="PRINTS" id="PR00385">
    <property type="entry name" value="P450"/>
</dbReference>
<keyword evidence="3 4" id="KW-0408">Iron</keyword>
<comment type="cofactor">
    <cofactor evidence="1 4">
        <name>heme</name>
        <dbReference type="ChEBI" id="CHEBI:30413"/>
    </cofactor>
</comment>
<dbReference type="PANTHER" id="PTHR24305">
    <property type="entry name" value="CYTOCHROME P450"/>
    <property type="match status" value="1"/>
</dbReference>
<organism evidence="6 7">
    <name type="scientific">Didymella rabiei</name>
    <name type="common">Chickpea ascochyta blight fungus</name>
    <name type="synonym">Mycosphaerella rabiei</name>
    <dbReference type="NCBI Taxonomy" id="5454"/>
    <lineage>
        <taxon>Eukaryota</taxon>
        <taxon>Fungi</taxon>
        <taxon>Dikarya</taxon>
        <taxon>Ascomycota</taxon>
        <taxon>Pezizomycotina</taxon>
        <taxon>Dothideomycetes</taxon>
        <taxon>Pleosporomycetidae</taxon>
        <taxon>Pleosporales</taxon>
        <taxon>Pleosporineae</taxon>
        <taxon>Didymellaceae</taxon>
        <taxon>Ascochyta</taxon>
    </lineage>
</organism>
<dbReference type="PANTHER" id="PTHR24305:SF190">
    <property type="entry name" value="P450, PUTATIVE (EUROFUNG)-RELATED"/>
    <property type="match status" value="1"/>
</dbReference>
<feature type="binding site" description="axial binding residue" evidence="4">
    <location>
        <position position="466"/>
    </location>
    <ligand>
        <name>heme</name>
        <dbReference type="ChEBI" id="CHEBI:30413"/>
    </ligand>
    <ligandPart>
        <name>Fe</name>
        <dbReference type="ChEBI" id="CHEBI:18248"/>
    </ligandPart>
</feature>
<keyword evidence="2 4" id="KW-0479">Metal-binding</keyword>
<dbReference type="GO" id="GO:0016705">
    <property type="term" value="F:oxidoreductase activity, acting on paired donors, with incorporation or reduction of molecular oxygen"/>
    <property type="evidence" value="ECO:0007669"/>
    <property type="project" value="InterPro"/>
</dbReference>
<dbReference type="Pfam" id="PF00067">
    <property type="entry name" value="p450"/>
    <property type="match status" value="1"/>
</dbReference>
<protein>
    <submittedName>
        <fullName evidence="6">Heme binding</fullName>
    </submittedName>
</protein>
<dbReference type="InterPro" id="IPR001128">
    <property type="entry name" value="Cyt_P450"/>
</dbReference>
<dbReference type="EMBL" id="JYNV01000214">
    <property type="protein sequence ID" value="KZM22433.1"/>
    <property type="molecule type" value="Genomic_DNA"/>
</dbReference>
<proteinExistence type="inferred from homology"/>
<dbReference type="PROSITE" id="PS00086">
    <property type="entry name" value="CYTOCHROME_P450"/>
    <property type="match status" value="1"/>
</dbReference>
<dbReference type="PRINTS" id="PR00463">
    <property type="entry name" value="EP450I"/>
</dbReference>
<dbReference type="STRING" id="5454.A0A163CFW7"/>
<evidence type="ECO:0000256" key="4">
    <source>
        <dbReference type="PIRSR" id="PIRSR602401-1"/>
    </source>
</evidence>
<evidence type="ECO:0000256" key="1">
    <source>
        <dbReference type="ARBA" id="ARBA00001971"/>
    </source>
</evidence>
<dbReference type="InterPro" id="IPR002401">
    <property type="entry name" value="Cyt_P450_E_grp-I"/>
</dbReference>
<accession>A0A163CFW7</accession>
<comment type="similarity">
    <text evidence="5">Belongs to the cytochrome P450 family.</text>
</comment>
<dbReference type="GO" id="GO:0020037">
    <property type="term" value="F:heme binding"/>
    <property type="evidence" value="ECO:0007669"/>
    <property type="project" value="InterPro"/>
</dbReference>
<dbReference type="InterPro" id="IPR036396">
    <property type="entry name" value="Cyt_P450_sf"/>
</dbReference>
<dbReference type="Gene3D" id="1.10.630.10">
    <property type="entry name" value="Cytochrome P450"/>
    <property type="match status" value="1"/>
</dbReference>
<evidence type="ECO:0000256" key="3">
    <source>
        <dbReference type="ARBA" id="ARBA00023004"/>
    </source>
</evidence>
<comment type="caution">
    <text evidence="6">The sequence shown here is derived from an EMBL/GenBank/DDBJ whole genome shotgun (WGS) entry which is preliminary data.</text>
</comment>
<name>A0A163CFW7_DIDRA</name>